<dbReference type="GO" id="GO:0005737">
    <property type="term" value="C:cytoplasm"/>
    <property type="evidence" value="ECO:0007669"/>
    <property type="project" value="TreeGrafter"/>
</dbReference>
<keyword evidence="7" id="KW-0464">Manganese</keyword>
<dbReference type="GO" id="GO:0046872">
    <property type="term" value="F:metal ion binding"/>
    <property type="evidence" value="ECO:0007669"/>
    <property type="project" value="UniProtKB-KW"/>
</dbReference>
<reference evidence="9" key="1">
    <citation type="submission" date="2018-02" db="EMBL/GenBank/DDBJ databases">
        <title>Rhizophora mucronata_Transcriptome.</title>
        <authorList>
            <person name="Meera S.P."/>
            <person name="Sreeshan A."/>
            <person name="Augustine A."/>
        </authorList>
    </citation>
    <scope>NUCLEOTIDE SEQUENCE</scope>
    <source>
        <tissue evidence="9">Leaf</tissue>
    </source>
</reference>
<dbReference type="EMBL" id="GGEC01051612">
    <property type="protein sequence ID" value="MBX32096.1"/>
    <property type="molecule type" value="Transcribed_RNA"/>
</dbReference>
<evidence type="ECO:0000256" key="5">
    <source>
        <dbReference type="ARBA" id="ARBA00022801"/>
    </source>
</evidence>
<dbReference type="CDD" id="cd04666">
    <property type="entry name" value="NUDIX_DIPP2_like_Nudt4"/>
    <property type="match status" value="1"/>
</dbReference>
<organism evidence="9">
    <name type="scientific">Rhizophora mucronata</name>
    <name type="common">Asiatic mangrove</name>
    <dbReference type="NCBI Taxonomy" id="61149"/>
    <lineage>
        <taxon>Eukaryota</taxon>
        <taxon>Viridiplantae</taxon>
        <taxon>Streptophyta</taxon>
        <taxon>Embryophyta</taxon>
        <taxon>Tracheophyta</taxon>
        <taxon>Spermatophyta</taxon>
        <taxon>Magnoliopsida</taxon>
        <taxon>eudicotyledons</taxon>
        <taxon>Gunneridae</taxon>
        <taxon>Pentapetalae</taxon>
        <taxon>rosids</taxon>
        <taxon>fabids</taxon>
        <taxon>Malpighiales</taxon>
        <taxon>Rhizophoraceae</taxon>
        <taxon>Rhizophora</taxon>
    </lineage>
</organism>
<evidence type="ECO:0000259" key="8">
    <source>
        <dbReference type="PROSITE" id="PS51462"/>
    </source>
</evidence>
<dbReference type="PANTHER" id="PTHR12629:SF62">
    <property type="entry name" value="NUDIX HYDROLASE 17, MITOCHONDRIAL"/>
    <property type="match status" value="1"/>
</dbReference>
<dbReference type="PANTHER" id="PTHR12629">
    <property type="entry name" value="DIPHOSPHOINOSITOL POLYPHOSPHATE PHOSPHOHYDROLASE"/>
    <property type="match status" value="1"/>
</dbReference>
<keyword evidence="6" id="KW-0460">Magnesium</keyword>
<dbReference type="InterPro" id="IPR000086">
    <property type="entry name" value="NUDIX_hydrolase_dom"/>
</dbReference>
<keyword evidence="4" id="KW-0479">Metal-binding</keyword>
<dbReference type="InterPro" id="IPR015797">
    <property type="entry name" value="NUDIX_hydrolase-like_dom_sf"/>
</dbReference>
<dbReference type="GO" id="GO:0016462">
    <property type="term" value="F:pyrophosphatase activity"/>
    <property type="evidence" value="ECO:0007669"/>
    <property type="project" value="InterPro"/>
</dbReference>
<dbReference type="FunFam" id="3.90.79.10:FF:000022">
    <property type="entry name" value="Nudix hydrolase 17, mitochondrial"/>
    <property type="match status" value="1"/>
</dbReference>
<sequence>MACLVARTGRELQRYDHMGRRQVVGCIPYRYKSCADGSVSDEFEVLVITSQKGSGGMMFPKGGWELDESLIAAAHRESLEEAGVLGIVQGELGKWNFLSKRHGTFYEGYMFPLLVTEQLDFWPEKDVRQRTWMPVTEAREACRHWWMKEALDILVERLNPQQSLTEENTLSCSSCRL</sequence>
<dbReference type="AlphaFoldDB" id="A0A2P2MPH1"/>
<dbReference type="PROSITE" id="PS00893">
    <property type="entry name" value="NUDIX_BOX"/>
    <property type="match status" value="1"/>
</dbReference>
<evidence type="ECO:0000256" key="4">
    <source>
        <dbReference type="ARBA" id="ARBA00022723"/>
    </source>
</evidence>
<comment type="cofactor">
    <cofactor evidence="1">
        <name>Mn(2+)</name>
        <dbReference type="ChEBI" id="CHEBI:29035"/>
    </cofactor>
</comment>
<protein>
    <submittedName>
        <fullName evidence="9">Diphosphoinositol polyphosphate phosphohydrolase</fullName>
    </submittedName>
</protein>
<accession>A0A2P2MPH1</accession>
<name>A0A2P2MPH1_RHIMU</name>
<comment type="cofactor">
    <cofactor evidence="2">
        <name>Mg(2+)</name>
        <dbReference type="ChEBI" id="CHEBI:18420"/>
    </cofactor>
</comment>
<dbReference type="SUPFAM" id="SSF55811">
    <property type="entry name" value="Nudix"/>
    <property type="match status" value="1"/>
</dbReference>
<dbReference type="InterPro" id="IPR020084">
    <property type="entry name" value="NUDIX_hydrolase_CS"/>
</dbReference>
<evidence type="ECO:0000256" key="7">
    <source>
        <dbReference type="ARBA" id="ARBA00023211"/>
    </source>
</evidence>
<dbReference type="GO" id="GO:0005634">
    <property type="term" value="C:nucleus"/>
    <property type="evidence" value="ECO:0007669"/>
    <property type="project" value="TreeGrafter"/>
</dbReference>
<dbReference type="Pfam" id="PF00293">
    <property type="entry name" value="NUDIX"/>
    <property type="match status" value="1"/>
</dbReference>
<evidence type="ECO:0000256" key="3">
    <source>
        <dbReference type="ARBA" id="ARBA00005582"/>
    </source>
</evidence>
<keyword evidence="5 9" id="KW-0378">Hydrolase</keyword>
<evidence type="ECO:0000313" key="9">
    <source>
        <dbReference type="EMBL" id="MBX32096.1"/>
    </source>
</evidence>
<evidence type="ECO:0000256" key="6">
    <source>
        <dbReference type="ARBA" id="ARBA00022842"/>
    </source>
</evidence>
<proteinExistence type="inferred from homology"/>
<dbReference type="InterPro" id="IPR047198">
    <property type="entry name" value="DDP-like_NUDIX"/>
</dbReference>
<feature type="domain" description="Nudix hydrolase" evidence="8">
    <location>
        <begin position="19"/>
        <end position="155"/>
    </location>
</feature>
<comment type="similarity">
    <text evidence="3">Belongs to the Nudix hydrolase family.</text>
</comment>
<evidence type="ECO:0000256" key="1">
    <source>
        <dbReference type="ARBA" id="ARBA00001936"/>
    </source>
</evidence>
<evidence type="ECO:0000256" key="2">
    <source>
        <dbReference type="ARBA" id="ARBA00001946"/>
    </source>
</evidence>
<dbReference type="Gene3D" id="3.90.79.10">
    <property type="entry name" value="Nucleoside Triphosphate Pyrophosphohydrolase"/>
    <property type="match status" value="1"/>
</dbReference>
<dbReference type="PROSITE" id="PS51462">
    <property type="entry name" value="NUDIX"/>
    <property type="match status" value="1"/>
</dbReference>